<gene>
    <name evidence="3" type="ORF">CASFOL_025632</name>
</gene>
<accession>A0ABD3CRN9</accession>
<protein>
    <submittedName>
        <fullName evidence="3">Uncharacterized protein</fullName>
    </submittedName>
</protein>
<reference evidence="4" key="1">
    <citation type="journal article" date="2024" name="IScience">
        <title>Strigolactones Initiate the Formation of Haustorium-like Structures in Castilleja.</title>
        <authorList>
            <person name="Buerger M."/>
            <person name="Peterson D."/>
            <person name="Chory J."/>
        </authorList>
    </citation>
    <scope>NUCLEOTIDE SEQUENCE [LARGE SCALE GENOMIC DNA]</scope>
</reference>
<feature type="transmembrane region" description="Helical" evidence="2">
    <location>
        <begin position="94"/>
        <end position="118"/>
    </location>
</feature>
<dbReference type="PROSITE" id="PS51257">
    <property type="entry name" value="PROKAR_LIPOPROTEIN"/>
    <property type="match status" value="1"/>
</dbReference>
<comment type="similarity">
    <text evidence="1">Belongs to the multi antimicrobial extrusion (MATE) (TC 2.A.66.1) family.</text>
</comment>
<dbReference type="AlphaFoldDB" id="A0ABD3CRN9"/>
<feature type="transmembrane region" description="Helical" evidence="2">
    <location>
        <begin position="153"/>
        <end position="174"/>
    </location>
</feature>
<dbReference type="InterPro" id="IPR002528">
    <property type="entry name" value="MATE_fam"/>
</dbReference>
<proteinExistence type="inferred from homology"/>
<evidence type="ECO:0000313" key="3">
    <source>
        <dbReference type="EMBL" id="KAL3632648.1"/>
    </source>
</evidence>
<feature type="transmembrane region" description="Helical" evidence="2">
    <location>
        <begin position="125"/>
        <end position="147"/>
    </location>
</feature>
<dbReference type="PANTHER" id="PTHR11206">
    <property type="entry name" value="MULTIDRUG RESISTANCE PROTEIN"/>
    <property type="match status" value="1"/>
</dbReference>
<feature type="transmembrane region" description="Helical" evidence="2">
    <location>
        <begin position="6"/>
        <end position="34"/>
    </location>
</feature>
<comment type="caution">
    <text evidence="3">The sequence shown here is derived from an EMBL/GenBank/DDBJ whole genome shotgun (WGS) entry which is preliminary data.</text>
</comment>
<dbReference type="Pfam" id="PF01554">
    <property type="entry name" value="MatE"/>
    <property type="match status" value="1"/>
</dbReference>
<dbReference type="EMBL" id="JAVIJP010000032">
    <property type="protein sequence ID" value="KAL3632648.1"/>
    <property type="molecule type" value="Genomic_DNA"/>
</dbReference>
<evidence type="ECO:0000256" key="2">
    <source>
        <dbReference type="SAM" id="Phobius"/>
    </source>
</evidence>
<keyword evidence="2" id="KW-0812">Transmembrane</keyword>
<keyword evidence="2" id="KW-0472">Membrane</keyword>
<sequence>MKNARVAISAFSICLNVTGWITMFFLGIMGAACVRIANELGRGDAKAAKFSIKVLMSSSISIGILFWIICLVYSKKIGYLFTTEEEVAQSVSDLSGLLGFTVLLVSIFPVLSGVAVGAGLQTKVAFINLICFYVIGLPIGAVLGYVFNLQVVGIWIGMTCGVVTQTLALSFLIWRTDWDEEVSKTSSRLKRWYLKSSDDSKQSSDHA</sequence>
<evidence type="ECO:0000313" key="4">
    <source>
        <dbReference type="Proteomes" id="UP001632038"/>
    </source>
</evidence>
<keyword evidence="4" id="KW-1185">Reference proteome</keyword>
<dbReference type="Proteomes" id="UP001632038">
    <property type="component" value="Unassembled WGS sequence"/>
</dbReference>
<keyword evidence="2" id="KW-1133">Transmembrane helix</keyword>
<evidence type="ECO:0000256" key="1">
    <source>
        <dbReference type="ARBA" id="ARBA00010199"/>
    </source>
</evidence>
<name>A0ABD3CRN9_9LAMI</name>
<organism evidence="3 4">
    <name type="scientific">Castilleja foliolosa</name>
    <dbReference type="NCBI Taxonomy" id="1961234"/>
    <lineage>
        <taxon>Eukaryota</taxon>
        <taxon>Viridiplantae</taxon>
        <taxon>Streptophyta</taxon>
        <taxon>Embryophyta</taxon>
        <taxon>Tracheophyta</taxon>
        <taxon>Spermatophyta</taxon>
        <taxon>Magnoliopsida</taxon>
        <taxon>eudicotyledons</taxon>
        <taxon>Gunneridae</taxon>
        <taxon>Pentapetalae</taxon>
        <taxon>asterids</taxon>
        <taxon>lamiids</taxon>
        <taxon>Lamiales</taxon>
        <taxon>Orobanchaceae</taxon>
        <taxon>Pedicularideae</taxon>
        <taxon>Castillejinae</taxon>
        <taxon>Castilleja</taxon>
    </lineage>
</organism>
<feature type="transmembrane region" description="Helical" evidence="2">
    <location>
        <begin position="54"/>
        <end position="74"/>
    </location>
</feature>